<dbReference type="AlphaFoldDB" id="A0A3S9W8N0"/>
<dbReference type="GO" id="GO:0046872">
    <property type="term" value="F:metal ion binding"/>
    <property type="evidence" value="ECO:0007669"/>
    <property type="project" value="UniProtKB-KW"/>
</dbReference>
<evidence type="ECO:0000313" key="7">
    <source>
        <dbReference type="Proteomes" id="UP000276888"/>
    </source>
</evidence>
<dbReference type="InterPro" id="IPR020821">
    <property type="entry name" value="ENPP1-3/EXOG-like_nuc-like"/>
</dbReference>
<reference evidence="6 7" key="1">
    <citation type="submission" date="2018-08" db="EMBL/GenBank/DDBJ databases">
        <title>Microbacterium lemovicicum sp. nov., a bacterium isolated from a natural uranium-rich soil.</title>
        <authorList>
            <person name="ORTET P."/>
        </authorList>
    </citation>
    <scope>NUCLEOTIDE SEQUENCE [LARGE SCALE GENOMIC DNA]</scope>
    <source>
        <strain evidence="6 7">Viu22</strain>
    </source>
</reference>
<feature type="transmembrane region" description="Helical" evidence="3">
    <location>
        <begin position="168"/>
        <end position="189"/>
    </location>
</feature>
<name>A0A3S9W8N0_9MICO</name>
<feature type="domain" description="ENPP1-3/EXOG-like endonuclease/phosphodiesterase" evidence="4">
    <location>
        <begin position="241"/>
        <end position="453"/>
    </location>
</feature>
<evidence type="ECO:0000313" key="6">
    <source>
        <dbReference type="EMBL" id="AZS36441.1"/>
    </source>
</evidence>
<keyword evidence="3" id="KW-0472">Membrane</keyword>
<feature type="transmembrane region" description="Helical" evidence="3">
    <location>
        <begin position="140"/>
        <end position="162"/>
    </location>
</feature>
<dbReference type="SUPFAM" id="SSF54060">
    <property type="entry name" value="His-Me finger endonucleases"/>
    <property type="match status" value="1"/>
</dbReference>
<evidence type="ECO:0000259" key="4">
    <source>
        <dbReference type="SMART" id="SM00477"/>
    </source>
</evidence>
<feature type="transmembrane region" description="Helical" evidence="3">
    <location>
        <begin position="52"/>
        <end position="75"/>
    </location>
</feature>
<sequence>MIDDALTGLAASPAVLPLLFALVLGDAFLVILPGEAAVTALAALAVSQGAPSLVGVVLVAASAALCGDVLCYAVGRRVGLDRWTWMRRPRVTAAFAWARDRLDRRTASVLFTARFIPFARLAVNLTAGAGRMPVRRHLPFAAGAALVWALYQAFVGALVGQLLPGAPVLAVVVSIVVALVLGALLDAVLTRRARTRVAVRSPWKGVPMTETYGPGYDPGFLGSALPLPMPADDVPVAVLPYLHFSVVLQTARRLACVTGVNIDGASLKDLARTGDWEYDPRADADAQCGPEVYARNDLDRGHLVRRRDPGWGDESTARRATEQTFFFTNAAPQASGFNQSPDLWLGLEDHVLAYAGANRLRVSVFTAPVLEDDDPPYRGVRLPRRFWKIAAWATAGAGSPLAAAGFVLDQSRLIDTGEERAVAPLAGFRTFQAPIADIAAEAGIDVGLLAEADVLALVPASRPGAAWRELDDPADIRLSR</sequence>
<dbReference type="SMART" id="SM00477">
    <property type="entry name" value="NUC"/>
    <property type="match status" value="1"/>
</dbReference>
<keyword evidence="7" id="KW-1185">Reference proteome</keyword>
<dbReference type="InterPro" id="IPR044929">
    <property type="entry name" value="DNA/RNA_non-sp_Endonuclease_sf"/>
</dbReference>
<keyword evidence="2" id="KW-0479">Metal-binding</keyword>
<protein>
    <recommendedName>
        <fullName evidence="8">Nuclease</fullName>
    </recommendedName>
</protein>
<dbReference type="InterPro" id="IPR001604">
    <property type="entry name" value="Endo_G_ENPP1-like_dom"/>
</dbReference>
<dbReference type="PANTHER" id="PTHR13966:SF5">
    <property type="entry name" value="ENDONUCLEASE G, MITOCHONDRIAL"/>
    <property type="match status" value="1"/>
</dbReference>
<dbReference type="GO" id="GO:0016787">
    <property type="term" value="F:hydrolase activity"/>
    <property type="evidence" value="ECO:0007669"/>
    <property type="project" value="InterPro"/>
</dbReference>
<dbReference type="Proteomes" id="UP000276888">
    <property type="component" value="Chromosome"/>
</dbReference>
<proteinExistence type="predicted"/>
<dbReference type="KEGG" id="mlv:CVS47_01042"/>
<dbReference type="EMBL" id="CP031423">
    <property type="protein sequence ID" value="AZS36441.1"/>
    <property type="molecule type" value="Genomic_DNA"/>
</dbReference>
<gene>
    <name evidence="6" type="ORF">CVS47_01042</name>
</gene>
<dbReference type="InterPro" id="IPR040255">
    <property type="entry name" value="Non-specific_endonuclease"/>
</dbReference>
<dbReference type="Pfam" id="PF09335">
    <property type="entry name" value="VTT_dom"/>
    <property type="match status" value="1"/>
</dbReference>
<dbReference type="Pfam" id="PF01223">
    <property type="entry name" value="Endonuclease_NS"/>
    <property type="match status" value="1"/>
</dbReference>
<dbReference type="GO" id="GO:0004519">
    <property type="term" value="F:endonuclease activity"/>
    <property type="evidence" value="ECO:0007669"/>
    <property type="project" value="TreeGrafter"/>
</dbReference>
<dbReference type="RefSeq" id="WP_338142385.1">
    <property type="nucleotide sequence ID" value="NZ_CP031423.1"/>
</dbReference>
<feature type="domain" description="DNA/RNA non-specific endonuclease/pyrophosphatase/phosphodiesterase" evidence="5">
    <location>
        <begin position="240"/>
        <end position="453"/>
    </location>
</feature>
<dbReference type="InterPro" id="IPR044925">
    <property type="entry name" value="His-Me_finger_sf"/>
</dbReference>
<keyword evidence="3" id="KW-0812">Transmembrane</keyword>
<evidence type="ECO:0000259" key="5">
    <source>
        <dbReference type="SMART" id="SM00892"/>
    </source>
</evidence>
<evidence type="ECO:0000256" key="3">
    <source>
        <dbReference type="SAM" id="Phobius"/>
    </source>
</evidence>
<dbReference type="GO" id="GO:0003676">
    <property type="term" value="F:nucleic acid binding"/>
    <property type="evidence" value="ECO:0007669"/>
    <property type="project" value="InterPro"/>
</dbReference>
<feature type="active site" description="Proton acceptor" evidence="1">
    <location>
        <position position="302"/>
    </location>
</feature>
<keyword evidence="3" id="KW-1133">Transmembrane helix</keyword>
<accession>A0A3S9W8N0</accession>
<organism evidence="6 7">
    <name type="scientific">Microbacterium lemovicicum</name>
    <dbReference type="NCBI Taxonomy" id="1072463"/>
    <lineage>
        <taxon>Bacteria</taxon>
        <taxon>Bacillati</taxon>
        <taxon>Actinomycetota</taxon>
        <taxon>Actinomycetes</taxon>
        <taxon>Micrococcales</taxon>
        <taxon>Microbacteriaceae</taxon>
        <taxon>Microbacterium</taxon>
    </lineage>
</organism>
<dbReference type="SMART" id="SM00892">
    <property type="entry name" value="Endonuclease_NS"/>
    <property type="match status" value="1"/>
</dbReference>
<evidence type="ECO:0000256" key="2">
    <source>
        <dbReference type="PIRSR" id="PIRSR640255-2"/>
    </source>
</evidence>
<feature type="binding site" evidence="2">
    <location>
        <position position="338"/>
    </location>
    <ligand>
        <name>Mg(2+)</name>
        <dbReference type="ChEBI" id="CHEBI:18420"/>
        <note>catalytic</note>
    </ligand>
</feature>
<dbReference type="InterPro" id="IPR032816">
    <property type="entry name" value="VTT_dom"/>
</dbReference>
<dbReference type="PANTHER" id="PTHR13966">
    <property type="entry name" value="ENDONUCLEASE RELATED"/>
    <property type="match status" value="1"/>
</dbReference>
<dbReference type="Gene3D" id="3.40.570.10">
    <property type="entry name" value="Extracellular Endonuclease, subunit A"/>
    <property type="match status" value="1"/>
</dbReference>
<evidence type="ECO:0000256" key="1">
    <source>
        <dbReference type="PIRSR" id="PIRSR640255-1"/>
    </source>
</evidence>
<evidence type="ECO:0008006" key="8">
    <source>
        <dbReference type="Google" id="ProtNLM"/>
    </source>
</evidence>